<name>A0A7K1KPM7_9BACT</name>
<evidence type="ECO:0000313" key="1">
    <source>
        <dbReference type="EMBL" id="MUM77940.1"/>
    </source>
</evidence>
<sequence>MTANSRISMACGGLLALLGLAALLSGAYPAGMFLSIVGITFCAIGKMMS</sequence>
<comment type="caution">
    <text evidence="1">The sequence shown here is derived from an EMBL/GenBank/DDBJ whole genome shotgun (WGS) entry which is preliminary data.</text>
</comment>
<keyword evidence="2" id="KW-1185">Reference proteome</keyword>
<evidence type="ECO:0000313" key="2">
    <source>
        <dbReference type="Proteomes" id="UP000461162"/>
    </source>
</evidence>
<proteinExistence type="predicted"/>
<dbReference type="Proteomes" id="UP000461162">
    <property type="component" value="Unassembled WGS sequence"/>
</dbReference>
<dbReference type="AlphaFoldDB" id="A0A7K1KPM7"/>
<protein>
    <submittedName>
        <fullName evidence="1">Uncharacterized protein</fullName>
    </submittedName>
</protein>
<accession>A0A7K1KPM7</accession>
<organism evidence="1 2">
    <name type="scientific">Pseudodesulfovibrio alkaliphilus</name>
    <dbReference type="NCBI Taxonomy" id="2661613"/>
    <lineage>
        <taxon>Bacteria</taxon>
        <taxon>Pseudomonadati</taxon>
        <taxon>Thermodesulfobacteriota</taxon>
        <taxon>Desulfovibrionia</taxon>
        <taxon>Desulfovibrionales</taxon>
        <taxon>Desulfovibrionaceae</taxon>
    </lineage>
</organism>
<gene>
    <name evidence="1" type="ORF">GKC30_09870</name>
</gene>
<reference evidence="1 2" key="1">
    <citation type="submission" date="2019-11" db="EMBL/GenBank/DDBJ databases">
        <title>Pseudodesulfovibrio alkaliphilus, sp. nov., an alkaliphilic sulfate-reducing bacteria from mud volcano of Taman peninsula, Russia.</title>
        <authorList>
            <person name="Frolova A."/>
            <person name="Merkel A.Y."/>
            <person name="Slobodkin A.I."/>
        </authorList>
    </citation>
    <scope>NUCLEOTIDE SEQUENCE [LARGE SCALE GENOMIC DNA]</scope>
    <source>
        <strain evidence="1 2">F-1</strain>
    </source>
</reference>
<dbReference type="EMBL" id="WODC01000006">
    <property type="protein sequence ID" value="MUM77940.1"/>
    <property type="molecule type" value="Genomic_DNA"/>
</dbReference>